<dbReference type="GO" id="GO:0015740">
    <property type="term" value="P:C4-dicarboxylate transport"/>
    <property type="evidence" value="ECO:0007669"/>
    <property type="project" value="TreeGrafter"/>
</dbReference>
<dbReference type="InterPro" id="IPR006311">
    <property type="entry name" value="TAT_signal"/>
</dbReference>
<comment type="similarity">
    <text evidence="1">Belongs to the bacterial solute-binding protein 7 family.</text>
</comment>
<keyword evidence="3" id="KW-0732">Signal</keyword>
<dbReference type="PANTHER" id="PTHR33376">
    <property type="match status" value="1"/>
</dbReference>
<sequence length="343" mass="36515">MGGISMTIKTANKTTGMTRRSVLATAGAAAGAAFLGGRAPALGAGKHKLRYIAFINRNTVWGKPYDFLAAEVDRLSGGELEIEYAGGSDVIGGFDAPEAIANGVFDMSHSANSYFAGAVPSSISLASGNASVDELRASGALDAYADIVMKQRGVMMLGVPLSGVGYVFQVRGNPSELSYFKGKKIRSIPLYDPILQALGATPVTTSPAEAYTAMERGVVDGLGWPDIGLLDFKFYEQAKFVMLPTFYQLRTATLVNPNAFNGLPKPLQDVLLEASKSADAIGAKWAREKRDSEHAEMEKAGVEFVSLSDAEAKTFVDLTEEKLWAKINELAPEDGARLQPLFG</sequence>
<dbReference type="EMBL" id="JQ256789">
    <property type="protein sequence ID" value="AFI78733.1"/>
    <property type="molecule type" value="Genomic_DNA"/>
</dbReference>
<protein>
    <submittedName>
        <fullName evidence="4">TRAP dicarboxylate transporter-DctP subunit</fullName>
    </submittedName>
</protein>
<dbReference type="AlphaFoldDB" id="I1X5F8"/>
<dbReference type="PANTHER" id="PTHR33376:SF7">
    <property type="entry name" value="C4-DICARBOXYLATE-BINDING PROTEIN DCTB"/>
    <property type="match status" value="1"/>
</dbReference>
<dbReference type="Gene3D" id="3.40.190.170">
    <property type="entry name" value="Bacterial extracellular solute-binding protein, family 7"/>
    <property type="match status" value="1"/>
</dbReference>
<keyword evidence="2" id="KW-0813">Transport</keyword>
<evidence type="ECO:0000256" key="1">
    <source>
        <dbReference type="ARBA" id="ARBA00009023"/>
    </source>
</evidence>
<dbReference type="GO" id="GO:0055085">
    <property type="term" value="P:transmembrane transport"/>
    <property type="evidence" value="ECO:0007669"/>
    <property type="project" value="InterPro"/>
</dbReference>
<accession>I1X5F8</accession>
<reference evidence="4" key="1">
    <citation type="journal article" date="2012" name="ISME J.">
        <title>Roseobacter clade bacteria are abundant in coastal sediments and encode a novel combination of sulfur oxidation genes.</title>
        <authorList>
            <person name="Lenk S."/>
            <person name="Moraru C."/>
            <person name="Hahnke S."/>
            <person name="Arnds J."/>
            <person name="Richter M."/>
            <person name="Kube M."/>
            <person name="Reinhardt R."/>
            <person name="Brinkhoff T."/>
            <person name="Harder J."/>
            <person name="Amann R."/>
            <person name="Mussmann M."/>
        </authorList>
    </citation>
    <scope>NUCLEOTIDE SEQUENCE</scope>
</reference>
<evidence type="ECO:0000256" key="3">
    <source>
        <dbReference type="ARBA" id="ARBA00022729"/>
    </source>
</evidence>
<dbReference type="NCBIfam" id="NF037995">
    <property type="entry name" value="TRAP_S1"/>
    <property type="match status" value="1"/>
</dbReference>
<dbReference type="PROSITE" id="PS51318">
    <property type="entry name" value="TAT"/>
    <property type="match status" value="1"/>
</dbReference>
<dbReference type="InterPro" id="IPR018389">
    <property type="entry name" value="DctP_fam"/>
</dbReference>
<organism evidence="4">
    <name type="scientific">uncultured bacterium ws406H10</name>
    <dbReference type="NCBI Taxonomy" id="1131831"/>
    <lineage>
        <taxon>Bacteria</taxon>
        <taxon>environmental samples</taxon>
    </lineage>
</organism>
<proteinExistence type="inferred from homology"/>
<evidence type="ECO:0000313" key="4">
    <source>
        <dbReference type="EMBL" id="AFI78733.1"/>
    </source>
</evidence>
<gene>
    <name evidence="4" type="ORF">ws406H10_0021</name>
</gene>
<dbReference type="Pfam" id="PF03480">
    <property type="entry name" value="DctP"/>
    <property type="match status" value="1"/>
</dbReference>
<dbReference type="InterPro" id="IPR038404">
    <property type="entry name" value="TRAP_DctP_sf"/>
</dbReference>
<evidence type="ECO:0000256" key="2">
    <source>
        <dbReference type="ARBA" id="ARBA00022448"/>
    </source>
</evidence>
<name>I1X5F8_9BACT</name>